<gene>
    <name evidence="4" type="ORF">ACOC_LOCUS4248</name>
</gene>
<feature type="region of interest" description="Disordered" evidence="3">
    <location>
        <begin position="1331"/>
        <end position="1359"/>
    </location>
</feature>
<evidence type="ECO:0000256" key="3">
    <source>
        <dbReference type="SAM" id="MobiDB-lite"/>
    </source>
</evidence>
<feature type="region of interest" description="Disordered" evidence="3">
    <location>
        <begin position="1179"/>
        <end position="1314"/>
    </location>
</feature>
<keyword evidence="5" id="KW-1185">Reference proteome</keyword>
<feature type="compositionally biased region" description="Low complexity" evidence="3">
    <location>
        <begin position="1301"/>
        <end position="1313"/>
    </location>
</feature>
<feature type="compositionally biased region" description="Low complexity" evidence="3">
    <location>
        <begin position="1185"/>
        <end position="1216"/>
    </location>
</feature>
<reference evidence="4 5" key="2">
    <citation type="submission" date="2018-11" db="EMBL/GenBank/DDBJ databases">
        <authorList>
            <consortium name="Pathogen Informatics"/>
        </authorList>
    </citation>
    <scope>NUCLEOTIDE SEQUENCE [LARGE SCALE GENOMIC DNA]</scope>
    <source>
        <strain evidence="4 5">Costa Rica</strain>
    </source>
</reference>
<keyword evidence="1" id="KW-0677">Repeat</keyword>
<proteinExistence type="predicted"/>
<dbReference type="Proteomes" id="UP000267027">
    <property type="component" value="Unassembled WGS sequence"/>
</dbReference>
<evidence type="ECO:0000256" key="1">
    <source>
        <dbReference type="ARBA" id="ARBA00022737"/>
    </source>
</evidence>
<dbReference type="Pfam" id="PF01391">
    <property type="entry name" value="Collagen"/>
    <property type="match status" value="2"/>
</dbReference>
<protein>
    <submittedName>
        <fullName evidence="6">HAP1 N-terminal domain-containing protein</fullName>
    </submittedName>
</protein>
<feature type="compositionally biased region" description="Pro residues" evidence="3">
    <location>
        <begin position="1248"/>
        <end position="1266"/>
    </location>
</feature>
<evidence type="ECO:0000313" key="5">
    <source>
        <dbReference type="Proteomes" id="UP000267027"/>
    </source>
</evidence>
<feature type="region of interest" description="Disordered" evidence="3">
    <location>
        <begin position="1141"/>
        <end position="1167"/>
    </location>
</feature>
<keyword evidence="2" id="KW-0175">Coiled coil</keyword>
<feature type="compositionally biased region" description="Pro residues" evidence="3">
    <location>
        <begin position="1217"/>
        <end position="1232"/>
    </location>
</feature>
<dbReference type="WBParaSite" id="ACOC_0000424701-mRNA-1">
    <property type="protein sequence ID" value="ACOC_0000424701-mRNA-1"/>
    <property type="gene ID" value="ACOC_0000424701"/>
</dbReference>
<feature type="compositionally biased region" description="Basic and acidic residues" evidence="3">
    <location>
        <begin position="705"/>
        <end position="715"/>
    </location>
</feature>
<organism evidence="6">
    <name type="scientific">Angiostrongylus costaricensis</name>
    <name type="common">Nematode worm</name>
    <dbReference type="NCBI Taxonomy" id="334426"/>
    <lineage>
        <taxon>Eukaryota</taxon>
        <taxon>Metazoa</taxon>
        <taxon>Ecdysozoa</taxon>
        <taxon>Nematoda</taxon>
        <taxon>Chromadorea</taxon>
        <taxon>Rhabditida</taxon>
        <taxon>Rhabditina</taxon>
        <taxon>Rhabditomorpha</taxon>
        <taxon>Strongyloidea</taxon>
        <taxon>Metastrongylidae</taxon>
        <taxon>Angiostrongylus</taxon>
    </lineage>
</organism>
<name>A0A158PFP3_ANGCS</name>
<dbReference type="STRING" id="334426.A0A158PFP3"/>
<feature type="compositionally biased region" description="Pro residues" evidence="3">
    <location>
        <begin position="1284"/>
        <end position="1299"/>
    </location>
</feature>
<dbReference type="PANTHER" id="PTHR24637:SF421">
    <property type="entry name" value="CUTICLE COLLAGEN DPY-2"/>
    <property type="match status" value="1"/>
</dbReference>
<dbReference type="PANTHER" id="PTHR24637">
    <property type="entry name" value="COLLAGEN"/>
    <property type="match status" value="1"/>
</dbReference>
<feature type="coiled-coil region" evidence="2">
    <location>
        <begin position="398"/>
        <end position="474"/>
    </location>
</feature>
<accession>A0A158PFP3</accession>
<evidence type="ECO:0000313" key="4">
    <source>
        <dbReference type="EMBL" id="VDM55833.1"/>
    </source>
</evidence>
<dbReference type="EMBL" id="UYYA01003809">
    <property type="protein sequence ID" value="VDM55833.1"/>
    <property type="molecule type" value="Genomic_DNA"/>
</dbReference>
<evidence type="ECO:0000313" key="6">
    <source>
        <dbReference type="WBParaSite" id="ACOC_0000424701-mRNA-1"/>
    </source>
</evidence>
<dbReference type="OrthoDB" id="5983381at2759"/>
<feature type="compositionally biased region" description="Basic and acidic residues" evidence="3">
    <location>
        <begin position="1349"/>
        <end position="1359"/>
    </location>
</feature>
<reference evidence="6" key="1">
    <citation type="submission" date="2016-04" db="UniProtKB">
        <authorList>
            <consortium name="WormBaseParasite"/>
        </authorList>
    </citation>
    <scope>IDENTIFICATION</scope>
</reference>
<feature type="region of interest" description="Disordered" evidence="3">
    <location>
        <begin position="705"/>
        <end position="724"/>
    </location>
</feature>
<sequence>MNNDTLKVYEIIVLFLKQMLMKQNDFEAETSRLRQQIAEMQEAYNKELHFLQWKNEELMECLKSYTSQASQESRKAYQVETVYETAEEEPGKDDELMFSTSAEMPHVQENYNAALKLVNFSKTEISELNAKITVQEDIIESIRGCMVDNHLSKNVDQTSILVKSGTPLQISRSDGGIGTAENSELDTKNNSRKDLNIGQLALGKKELKEMLLFERKAFEEQLSTLGTLFHEEKNKGDILLLKVNDLNAKYVEVVAEMGSVIAQMEVVKKENGELLECKEILSDKLQEYEDTRELSIHYEDECARLHKENVRLIGTCNDLENTIRVLQQVEYEQIQGYEELTKRCEYLENVILDERKEFDQQLNMFKTAIEEETRNNNEVVTYLKERIASEGRKYELVVDGYNEKLAILRENYSMLEREKDDKCEKLRLARTEVVKLSNELSSVREKLAESEMKVAELRSSISTMQMENQKIEEENILLTKKIGDLKYVIRSVQNAESDHENYCDKESFPSRTFRLSDLIGAESHQETTVGEEERSNASVEKLLSNELEEAVKNSYWDHRRLSNQCVTCETSKKVMFDSDERIILYDPESPLTFEGSLLTEFSITDENGLVNNASKETKESDVDSLRRQVGRLPSQASKTRNGEVWKQVQCTELSGNQTTAPLKAQNESCAKVVLEQSENFAIEMATLRKRQQLRDSETVKVHRNEAEDQALRKENLSPTQSFSDRESCHESLRTQLSKCSGSWSVIHMQEHSVERKVCFLLPSLLSALPDVALHLEGEEAIHDLDDENIPLKRALCRTNEQFECATNGVDGVCQSSENCYVRAMITRNTKLKMVSFKADIFSAIADFWKKWGYPHPKKRNLQLEAKDECLQFNRRQEIMKNLESSEEHVRVVEDKAERTEIYSDELLDERINQLRQVVDETEMDTTRRIVELKSMTASQLHDRDNMLAVSLNSNLSSLGENADRSHAGLVANEYVDVEMAHKSSDFLSKSAVLLSGTNLLPLRINGPKHRRGGVFMLYFRYVLAAYAPREEAYKFIIAVSGSLSVLSLMTICLVVPSVYNFVDNIGNFRRLDFGYCESAVTDMEQEMVSIREGFRLLPSNRSSRATGYGHAYNPTMMVSNSPQFQECPACCIPGERGPIGDPGLPALPGAPGPDGAPGRPGTTPNASCIPERVFEPPPCLPCPQGPRGLPGHPGFPGDHGDPGIPGRPGADGLPGKPGEPGPIGPAGPPGLVGPPGDKGRTPEVHVIPGPPGDPGPPGPWGPPGNPGMPGEDGYPGTPGEKGWPGPPGAPGPMGLPGPSGPSGEEGPAGTPGTCICQDTEIVMADVIGKIPAPREGLDIGSQISPVPAEEYREIDKQQA</sequence>
<evidence type="ECO:0000256" key="2">
    <source>
        <dbReference type="SAM" id="Coils"/>
    </source>
</evidence>
<dbReference type="InterPro" id="IPR008160">
    <property type="entry name" value="Collagen"/>
</dbReference>